<dbReference type="RefSeq" id="XP_067819286.1">
    <property type="nucleotide sequence ID" value="XM_067963897.1"/>
</dbReference>
<name>A0A976FMW2_BRELC</name>
<evidence type="ECO:0000313" key="1">
    <source>
        <dbReference type="EMBL" id="TDH69787.1"/>
    </source>
</evidence>
<comment type="caution">
    <text evidence="1">The sequence shown here is derived from an EMBL/GenBank/DDBJ whole genome shotgun (WGS) entry which is preliminary data.</text>
</comment>
<keyword evidence="2" id="KW-1185">Reference proteome</keyword>
<gene>
    <name evidence="1" type="ORF">CCR75_005822</name>
</gene>
<accession>A0A976FMW2</accession>
<dbReference type="Proteomes" id="UP000294530">
    <property type="component" value="Unassembled WGS sequence"/>
</dbReference>
<proteinExistence type="predicted"/>
<reference evidence="1 2" key="1">
    <citation type="journal article" date="2021" name="Genome Biol.">
        <title>AFLAP: assembly-free linkage analysis pipeline using k-mers from genome sequencing data.</title>
        <authorList>
            <person name="Fletcher K."/>
            <person name="Zhang L."/>
            <person name="Gil J."/>
            <person name="Han R."/>
            <person name="Cavanaugh K."/>
            <person name="Michelmore R."/>
        </authorList>
    </citation>
    <scope>NUCLEOTIDE SEQUENCE [LARGE SCALE GENOMIC DNA]</scope>
    <source>
        <strain evidence="1 2">SF5</strain>
    </source>
</reference>
<evidence type="ECO:0000313" key="2">
    <source>
        <dbReference type="Proteomes" id="UP000294530"/>
    </source>
</evidence>
<dbReference type="KEGG" id="blac:94349568"/>
<dbReference type="AlphaFoldDB" id="A0A976FMW2"/>
<sequence>MSKLAPRVFLALDDLSRAGKHVIQFAKINGAGPHSVPQTIAETLLPPHLSPYVRLYQWPNYEAVAIIVATNEMQVSQYWELADALVSVLSEADVQWLTIVAALHLSYAKHDGLSVFYSNLNGAEDQEVDVTVLPRADPSWEVKDPWLSAFLRLIKLEQWPRTHLLLAKGYKPGRDMSSTYEAVDALSQALQLVMKGRVIVDPHEVQQELPRLLKKEQMGRPTGIEHLARLYQ</sequence>
<dbReference type="GeneID" id="94349568"/>
<dbReference type="EMBL" id="SHOA02000007">
    <property type="protein sequence ID" value="TDH69787.1"/>
    <property type="molecule type" value="Genomic_DNA"/>
</dbReference>
<dbReference type="OrthoDB" id="109083at2759"/>
<organism evidence="1 2">
    <name type="scientific">Bremia lactucae</name>
    <name type="common">Lettuce downy mildew</name>
    <dbReference type="NCBI Taxonomy" id="4779"/>
    <lineage>
        <taxon>Eukaryota</taxon>
        <taxon>Sar</taxon>
        <taxon>Stramenopiles</taxon>
        <taxon>Oomycota</taxon>
        <taxon>Peronosporomycetes</taxon>
        <taxon>Peronosporales</taxon>
        <taxon>Peronosporaceae</taxon>
        <taxon>Bremia</taxon>
    </lineage>
</organism>
<protein>
    <submittedName>
        <fullName evidence="1">Uncharacterized protein</fullName>
    </submittedName>
</protein>